<protein>
    <submittedName>
        <fullName evidence="3">Uncharacterized protein LOC100182280</fullName>
    </submittedName>
</protein>
<evidence type="ECO:0000313" key="3">
    <source>
        <dbReference type="EMBL" id="CAB3262721.1"/>
    </source>
</evidence>
<reference evidence="3" key="1">
    <citation type="submission" date="2020-04" db="EMBL/GenBank/DDBJ databases">
        <authorList>
            <person name="Neveu A P."/>
        </authorList>
    </citation>
    <scope>NUCLEOTIDE SEQUENCE</scope>
    <source>
        <tissue evidence="3">Whole embryo</tissue>
    </source>
</reference>
<keyword evidence="2" id="KW-0732">Signal</keyword>
<sequence>MKVTCGVVLFALLYVINTVVVMAVDPSPFLLNRAFCACKCCDDRPDLCHMHEKIKNLECTPDQCTESLCRHWKDAKCKSGCFCQKCQGALLSRDEYKCALYNGVPDGCQCPDPETISCVLPEPPKSEFESPEVEDARMKLAEYRETIHCVIPCFCTKCKNKVPEGYDAECKKAGPPRSDCDCKNTTCPSSEEVEKFWEMLKETEDVDVEAAKLALEQNAKKIRDETDELNEKMKPLIEKGQTKPVSPTDYKKAKCQLQCLCDKCRAGSELMNKNCDKIIKEREEFCPACPEDLTCPDPDDETTCKMHCFCDVCKYDGRMPQMLLTKCEELAQLDTSGCVCKEEVNCNILDSIDKAQREALAKQEKEKKKEEEKADKKGKIKEKSKMWDEL</sequence>
<accession>A0A6F9DHP1</accession>
<organism evidence="3">
    <name type="scientific">Phallusia mammillata</name>
    <dbReference type="NCBI Taxonomy" id="59560"/>
    <lineage>
        <taxon>Eukaryota</taxon>
        <taxon>Metazoa</taxon>
        <taxon>Chordata</taxon>
        <taxon>Tunicata</taxon>
        <taxon>Ascidiacea</taxon>
        <taxon>Phlebobranchia</taxon>
        <taxon>Ascidiidae</taxon>
        <taxon>Phallusia</taxon>
    </lineage>
</organism>
<feature type="signal peptide" evidence="2">
    <location>
        <begin position="1"/>
        <end position="23"/>
    </location>
</feature>
<feature type="chain" id="PRO_5026070544" evidence="2">
    <location>
        <begin position="24"/>
        <end position="390"/>
    </location>
</feature>
<evidence type="ECO:0000256" key="1">
    <source>
        <dbReference type="SAM" id="MobiDB-lite"/>
    </source>
</evidence>
<dbReference type="AlphaFoldDB" id="A0A6F9DHP1"/>
<feature type="region of interest" description="Disordered" evidence="1">
    <location>
        <begin position="360"/>
        <end position="390"/>
    </location>
</feature>
<evidence type="ECO:0000256" key="2">
    <source>
        <dbReference type="SAM" id="SignalP"/>
    </source>
</evidence>
<gene>
    <name evidence="3" type="primary">LOC100182280</name>
</gene>
<proteinExistence type="evidence at transcript level"/>
<dbReference type="EMBL" id="LR786859">
    <property type="protein sequence ID" value="CAB3262721.1"/>
    <property type="molecule type" value="mRNA"/>
</dbReference>
<name>A0A6F9DHP1_9ASCI</name>